<accession>A0A3G8GV17</accession>
<dbReference type="AlphaFoldDB" id="A0A3G8GV17"/>
<reference evidence="2" key="1">
    <citation type="submission" date="2018-11" db="EMBL/GenBank/DDBJ databases">
        <title>FDA dAtabase for Regulatory Grade micrObial Sequences (FDA-ARGOS): Supporting development and validation of Infectious Disease Dx tests.</title>
        <authorList>
            <person name="Goldberg B."/>
            <person name="Campos J."/>
            <person name="Tallon L."/>
            <person name="Sadzewicz L."/>
            <person name="Zhao X."/>
            <person name="Vavikolanu K."/>
            <person name="Mehta A."/>
            <person name="Aluvathingal J."/>
            <person name="Nadendla S."/>
            <person name="Geyer C."/>
            <person name="Nandy P."/>
            <person name="Yan Y."/>
            <person name="Sichtig H."/>
        </authorList>
    </citation>
    <scope>NUCLEOTIDE SEQUENCE [LARGE SCALE GENOMIC DNA]</scope>
    <source>
        <strain evidence="2">FDAARGOS_614</strain>
        <plasmid evidence="2">unnamed1</plasmid>
    </source>
</reference>
<gene>
    <name evidence="1" type="ORF">EHF44_01055</name>
</gene>
<geneLocation type="plasmid" evidence="1">
    <name>unnamed1</name>
</geneLocation>
<name>A0A3G8GV17_9BURK</name>
<organism evidence="1 2">
    <name type="scientific">Cupriavidus pauculus</name>
    <dbReference type="NCBI Taxonomy" id="82633"/>
    <lineage>
        <taxon>Bacteria</taxon>
        <taxon>Pseudomonadati</taxon>
        <taxon>Pseudomonadota</taxon>
        <taxon>Betaproteobacteria</taxon>
        <taxon>Burkholderiales</taxon>
        <taxon>Burkholderiaceae</taxon>
        <taxon>Cupriavidus</taxon>
    </lineage>
</organism>
<dbReference type="OrthoDB" id="9860743at2"/>
<evidence type="ECO:0000313" key="2">
    <source>
        <dbReference type="Proteomes" id="UP000270411"/>
    </source>
</evidence>
<dbReference type="EMBL" id="CP033968">
    <property type="protein sequence ID" value="AZG12098.1"/>
    <property type="molecule type" value="Genomic_DNA"/>
</dbReference>
<proteinExistence type="predicted"/>
<keyword evidence="1" id="KW-0614">Plasmid</keyword>
<evidence type="ECO:0000313" key="1">
    <source>
        <dbReference type="EMBL" id="AZG12098.1"/>
    </source>
</evidence>
<sequence>MDLERIYVDIGDADDRVAARGNAGDLGRGNTDDYASLMFERVVGTGIDLDHQGALADNCADCLQLRLRAGGKPELMVGQLVELQIEWPDNA</sequence>
<protein>
    <submittedName>
        <fullName evidence="1">Uncharacterized protein</fullName>
    </submittedName>
</protein>
<dbReference type="KEGG" id="cpau:EHF44_01055"/>
<dbReference type="Proteomes" id="UP000270411">
    <property type="component" value="Plasmid unnamed1"/>
</dbReference>